<dbReference type="EMBL" id="CAXHTB010000026">
    <property type="protein sequence ID" value="CAL0334465.1"/>
    <property type="molecule type" value="Genomic_DNA"/>
</dbReference>
<dbReference type="AlphaFoldDB" id="A0AAV1YNG1"/>
<feature type="domain" description="Pectinesterase inhibitor" evidence="5">
    <location>
        <begin position="30"/>
        <end position="178"/>
    </location>
</feature>
<comment type="similarity">
    <text evidence="3">Belongs to the PMEI family.</text>
</comment>
<comment type="caution">
    <text evidence="6">The sequence shown here is derived from an EMBL/GenBank/DDBJ whole genome shotgun (WGS) entry which is preliminary data.</text>
</comment>
<dbReference type="NCBIfam" id="TIGR01614">
    <property type="entry name" value="PME_inhib"/>
    <property type="match status" value="1"/>
</dbReference>
<organism evidence="6 7">
    <name type="scientific">Lupinus luteus</name>
    <name type="common">European yellow lupine</name>
    <dbReference type="NCBI Taxonomy" id="3873"/>
    <lineage>
        <taxon>Eukaryota</taxon>
        <taxon>Viridiplantae</taxon>
        <taxon>Streptophyta</taxon>
        <taxon>Embryophyta</taxon>
        <taxon>Tracheophyta</taxon>
        <taxon>Spermatophyta</taxon>
        <taxon>Magnoliopsida</taxon>
        <taxon>eudicotyledons</taxon>
        <taxon>Gunneridae</taxon>
        <taxon>Pentapetalae</taxon>
        <taxon>rosids</taxon>
        <taxon>fabids</taxon>
        <taxon>Fabales</taxon>
        <taxon>Fabaceae</taxon>
        <taxon>Papilionoideae</taxon>
        <taxon>50 kb inversion clade</taxon>
        <taxon>genistoids sensu lato</taxon>
        <taxon>core genistoids</taxon>
        <taxon>Genisteae</taxon>
        <taxon>Lupinus</taxon>
    </lineage>
</organism>
<dbReference type="PANTHER" id="PTHR36710:SF11">
    <property type="entry name" value="PLANT INVERTASE_PECTIN METHYLESTERASE INHIBITOR"/>
    <property type="match status" value="1"/>
</dbReference>
<dbReference type="Gene3D" id="1.20.140.40">
    <property type="entry name" value="Invertase/pectin methylesterase inhibitor family protein"/>
    <property type="match status" value="1"/>
</dbReference>
<name>A0AAV1YNG1_LUPLU</name>
<feature type="chain" id="PRO_5043572948" description="Pectinesterase inhibitor domain-containing protein" evidence="4">
    <location>
        <begin position="18"/>
        <end position="194"/>
    </location>
</feature>
<evidence type="ECO:0000256" key="2">
    <source>
        <dbReference type="ARBA" id="ARBA00023157"/>
    </source>
</evidence>
<gene>
    <name evidence="6" type="ORF">LLUT_LOCUS35525</name>
</gene>
<sequence length="194" mass="21286">MKLSSFSTILLIHLATSSIYFISPIQCTLNRPSLVEQTCRKTPHYNLCVSTLKSHLVSQHGPSRVNIEGFARTTLQAIAVNASATLKHVHRVFEQRSDKQMRIALDSCIASYTKIVKVLLPEAISCINKGDNKGVKAGASAIANLAISCENKCMATNNSPLRDSNQYVQNLCAIAASIVNYLPQAHHQGLHRFL</sequence>
<dbReference type="Proteomes" id="UP001497480">
    <property type="component" value="Unassembled WGS sequence"/>
</dbReference>
<keyword evidence="1 4" id="KW-0732">Signal</keyword>
<dbReference type="InterPro" id="IPR006501">
    <property type="entry name" value="Pectinesterase_inhib_dom"/>
</dbReference>
<dbReference type="CDD" id="cd15796">
    <property type="entry name" value="CIF_like"/>
    <property type="match status" value="1"/>
</dbReference>
<evidence type="ECO:0000313" key="6">
    <source>
        <dbReference type="EMBL" id="CAL0334465.1"/>
    </source>
</evidence>
<dbReference type="InterPro" id="IPR052421">
    <property type="entry name" value="PCW_Enzyme_Inhibitor"/>
</dbReference>
<dbReference type="InterPro" id="IPR034087">
    <property type="entry name" value="C/VIF1"/>
</dbReference>
<dbReference type="InterPro" id="IPR035513">
    <property type="entry name" value="Invertase/methylesterase_inhib"/>
</dbReference>
<evidence type="ECO:0000256" key="3">
    <source>
        <dbReference type="ARBA" id="ARBA00038471"/>
    </source>
</evidence>
<feature type="signal peptide" evidence="4">
    <location>
        <begin position="1"/>
        <end position="17"/>
    </location>
</feature>
<dbReference type="PANTHER" id="PTHR36710">
    <property type="entry name" value="PECTINESTERASE INHIBITOR-LIKE"/>
    <property type="match status" value="1"/>
</dbReference>
<evidence type="ECO:0000313" key="7">
    <source>
        <dbReference type="Proteomes" id="UP001497480"/>
    </source>
</evidence>
<protein>
    <recommendedName>
        <fullName evidence="5">Pectinesterase inhibitor domain-containing protein</fullName>
    </recommendedName>
</protein>
<evidence type="ECO:0000256" key="4">
    <source>
        <dbReference type="SAM" id="SignalP"/>
    </source>
</evidence>
<dbReference type="Pfam" id="PF04043">
    <property type="entry name" value="PMEI"/>
    <property type="match status" value="1"/>
</dbReference>
<keyword evidence="7" id="KW-1185">Reference proteome</keyword>
<evidence type="ECO:0000259" key="5">
    <source>
        <dbReference type="SMART" id="SM00856"/>
    </source>
</evidence>
<reference evidence="6 7" key="1">
    <citation type="submission" date="2024-03" db="EMBL/GenBank/DDBJ databases">
        <authorList>
            <person name="Martinez-Hernandez J."/>
        </authorList>
    </citation>
    <scope>NUCLEOTIDE SEQUENCE [LARGE SCALE GENOMIC DNA]</scope>
</reference>
<evidence type="ECO:0000256" key="1">
    <source>
        <dbReference type="ARBA" id="ARBA00022729"/>
    </source>
</evidence>
<dbReference type="SMART" id="SM00856">
    <property type="entry name" value="PMEI"/>
    <property type="match status" value="1"/>
</dbReference>
<dbReference type="SUPFAM" id="SSF101148">
    <property type="entry name" value="Plant invertase/pectin methylesterase inhibitor"/>
    <property type="match status" value="1"/>
</dbReference>
<accession>A0AAV1YNG1</accession>
<proteinExistence type="inferred from homology"/>
<dbReference type="GO" id="GO:0004857">
    <property type="term" value="F:enzyme inhibitor activity"/>
    <property type="evidence" value="ECO:0007669"/>
    <property type="project" value="InterPro"/>
</dbReference>
<keyword evidence="2" id="KW-1015">Disulfide bond</keyword>